<keyword evidence="6 11" id="KW-0548">Nucleotidyltransferase</keyword>
<feature type="region of interest" description="Alpha C-terminal domain (alpha-CTD)" evidence="11">
    <location>
        <begin position="245"/>
        <end position="312"/>
    </location>
</feature>
<accession>A0A0R1GF46</accession>
<dbReference type="OrthoDB" id="9805706at2"/>
<comment type="function">
    <text evidence="11">DNA-dependent RNA polymerase catalyzes the transcription of DNA into RNA using the four ribonucleoside triphosphates as substrates.</text>
</comment>
<dbReference type="NCBIfam" id="TIGR02027">
    <property type="entry name" value="rpoA"/>
    <property type="match status" value="1"/>
</dbReference>
<dbReference type="Pfam" id="PF01193">
    <property type="entry name" value="RNA_pol_L"/>
    <property type="match status" value="1"/>
</dbReference>
<dbReference type="GO" id="GO:0046983">
    <property type="term" value="F:protein dimerization activity"/>
    <property type="evidence" value="ECO:0007669"/>
    <property type="project" value="InterPro"/>
</dbReference>
<dbReference type="HAMAP" id="MF_00059">
    <property type="entry name" value="RNApol_bact_RpoA"/>
    <property type="match status" value="1"/>
</dbReference>
<dbReference type="FunFam" id="1.10.150.20:FF:000001">
    <property type="entry name" value="DNA-directed RNA polymerase subunit alpha"/>
    <property type="match status" value="1"/>
</dbReference>
<dbReference type="GO" id="GO:0003677">
    <property type="term" value="F:DNA binding"/>
    <property type="evidence" value="ECO:0007669"/>
    <property type="project" value="UniProtKB-UniRule"/>
</dbReference>
<dbReference type="InterPro" id="IPR011260">
    <property type="entry name" value="RNAP_asu_C"/>
</dbReference>
<evidence type="ECO:0000256" key="11">
    <source>
        <dbReference type="HAMAP-Rule" id="MF_00059"/>
    </source>
</evidence>
<dbReference type="GO" id="GO:0003899">
    <property type="term" value="F:DNA-directed RNA polymerase activity"/>
    <property type="evidence" value="ECO:0007669"/>
    <property type="project" value="UniProtKB-UniRule"/>
</dbReference>
<dbReference type="NCBIfam" id="NF003516">
    <property type="entry name" value="PRK05182.2-2"/>
    <property type="match status" value="1"/>
</dbReference>
<evidence type="ECO:0000313" key="13">
    <source>
        <dbReference type="EMBL" id="KRK32870.1"/>
    </source>
</evidence>
<dbReference type="Pfam" id="PF01000">
    <property type="entry name" value="RNA_pol_A_bac"/>
    <property type="match status" value="1"/>
</dbReference>
<evidence type="ECO:0000256" key="7">
    <source>
        <dbReference type="ARBA" id="ARBA00023163"/>
    </source>
</evidence>
<evidence type="ECO:0000259" key="12">
    <source>
        <dbReference type="SMART" id="SM00662"/>
    </source>
</evidence>
<dbReference type="FunFam" id="2.170.120.12:FF:000001">
    <property type="entry name" value="DNA-directed RNA polymerase subunit alpha"/>
    <property type="match status" value="1"/>
</dbReference>
<reference evidence="13 14" key="1">
    <citation type="journal article" date="2015" name="Genome Announc.">
        <title>Expanding the biotechnology potential of lactobacilli through comparative genomics of 213 strains and associated genera.</title>
        <authorList>
            <person name="Sun Z."/>
            <person name="Harris H.M."/>
            <person name="McCann A."/>
            <person name="Guo C."/>
            <person name="Argimon S."/>
            <person name="Zhang W."/>
            <person name="Yang X."/>
            <person name="Jeffery I.B."/>
            <person name="Cooney J.C."/>
            <person name="Kagawa T.F."/>
            <person name="Liu W."/>
            <person name="Song Y."/>
            <person name="Salvetti E."/>
            <person name="Wrobel A."/>
            <person name="Rasinkangas P."/>
            <person name="Parkhill J."/>
            <person name="Rea M.C."/>
            <person name="O'Sullivan O."/>
            <person name="Ritari J."/>
            <person name="Douillard F.P."/>
            <person name="Paul Ross R."/>
            <person name="Yang R."/>
            <person name="Briner A.E."/>
            <person name="Felis G.E."/>
            <person name="de Vos W.M."/>
            <person name="Barrangou R."/>
            <person name="Klaenhammer T.R."/>
            <person name="Caufield P.W."/>
            <person name="Cui Y."/>
            <person name="Zhang H."/>
            <person name="O'Toole P.W."/>
        </authorList>
    </citation>
    <scope>NUCLEOTIDE SEQUENCE [LARGE SCALE GENOMIC DNA]</scope>
    <source>
        <strain evidence="13 14">DSM 20003</strain>
    </source>
</reference>
<dbReference type="Proteomes" id="UP000051461">
    <property type="component" value="Unassembled WGS sequence"/>
</dbReference>
<feature type="domain" description="DNA-directed RNA polymerase RpoA/D/Rpb3-type" evidence="12">
    <location>
        <begin position="18"/>
        <end position="225"/>
    </location>
</feature>
<dbReference type="RefSeq" id="WP_057905652.1">
    <property type="nucleotide sequence ID" value="NZ_AZDA01000133.1"/>
</dbReference>
<dbReference type="Gene3D" id="1.10.150.20">
    <property type="entry name" value="5' to 3' exonuclease, C-terminal subdomain"/>
    <property type="match status" value="1"/>
</dbReference>
<proteinExistence type="inferred from homology"/>
<dbReference type="PATRIC" id="fig|1423726.3.peg.1673"/>
<dbReference type="InterPro" id="IPR011263">
    <property type="entry name" value="DNA-dir_RNA_pol_RpoA/D/Rpb3"/>
</dbReference>
<comment type="catalytic activity">
    <reaction evidence="10 11">
        <text>RNA(n) + a ribonucleoside 5'-triphosphate = RNA(n+1) + diphosphate</text>
        <dbReference type="Rhea" id="RHEA:21248"/>
        <dbReference type="Rhea" id="RHEA-COMP:14527"/>
        <dbReference type="Rhea" id="RHEA-COMP:17342"/>
        <dbReference type="ChEBI" id="CHEBI:33019"/>
        <dbReference type="ChEBI" id="CHEBI:61557"/>
        <dbReference type="ChEBI" id="CHEBI:140395"/>
        <dbReference type="EC" id="2.7.7.6"/>
    </reaction>
</comment>
<comment type="domain">
    <text evidence="11">The N-terminal domain is essential for RNAP assembly and basal transcription, whereas the C-terminal domain is involved in interaction with transcriptional regulators and with upstream promoter elements.</text>
</comment>
<comment type="subunit">
    <text evidence="11">Homodimer. The RNAP catalytic core consists of 2 alpha, 1 beta, 1 beta' and 1 omega subunit. When a sigma factor is associated with the core the holoenzyme is formed, which can initiate transcription.</text>
</comment>
<dbReference type="EC" id="2.7.7.6" evidence="2 11"/>
<dbReference type="InterPro" id="IPR011773">
    <property type="entry name" value="DNA-dir_RpoA"/>
</dbReference>
<dbReference type="NCBIfam" id="NF003519">
    <property type="entry name" value="PRK05182.2-5"/>
    <property type="match status" value="1"/>
</dbReference>
<dbReference type="GO" id="GO:0005737">
    <property type="term" value="C:cytoplasm"/>
    <property type="evidence" value="ECO:0007669"/>
    <property type="project" value="UniProtKB-ARBA"/>
</dbReference>
<evidence type="ECO:0000256" key="8">
    <source>
        <dbReference type="ARBA" id="ARBA00032524"/>
    </source>
</evidence>
<dbReference type="NCBIfam" id="NF003513">
    <property type="entry name" value="PRK05182.1-2"/>
    <property type="match status" value="1"/>
</dbReference>
<keyword evidence="5 11" id="KW-0808">Transferase</keyword>
<keyword evidence="7 11" id="KW-0804">Transcription</keyword>
<comment type="caution">
    <text evidence="13">The sequence shown here is derived from an EMBL/GenBank/DDBJ whole genome shotgun (WGS) entry which is preliminary data.</text>
</comment>
<dbReference type="SUPFAM" id="SSF56553">
    <property type="entry name" value="Insert subdomain of RNA polymerase alpha subunit"/>
    <property type="match status" value="1"/>
</dbReference>
<dbReference type="STRING" id="1423726.FC07_GL001614"/>
<dbReference type="GO" id="GO:0006351">
    <property type="term" value="P:DNA-templated transcription"/>
    <property type="evidence" value="ECO:0007669"/>
    <property type="project" value="UniProtKB-UniRule"/>
</dbReference>
<keyword evidence="14" id="KW-1185">Reference proteome</keyword>
<dbReference type="InterPro" id="IPR036603">
    <property type="entry name" value="RBP11-like"/>
</dbReference>
<evidence type="ECO:0000256" key="4">
    <source>
        <dbReference type="ARBA" id="ARBA00022478"/>
    </source>
</evidence>
<evidence type="ECO:0000256" key="9">
    <source>
        <dbReference type="ARBA" id="ARBA00033070"/>
    </source>
</evidence>
<dbReference type="AlphaFoldDB" id="A0A0R1GF46"/>
<evidence type="ECO:0000256" key="10">
    <source>
        <dbReference type="ARBA" id="ARBA00048552"/>
    </source>
</evidence>
<comment type="similarity">
    <text evidence="1 11">Belongs to the RNA polymerase alpha chain family.</text>
</comment>
<dbReference type="InterPro" id="IPR011262">
    <property type="entry name" value="DNA-dir_RNA_pol_insert"/>
</dbReference>
<evidence type="ECO:0000256" key="2">
    <source>
        <dbReference type="ARBA" id="ARBA00012418"/>
    </source>
</evidence>
<gene>
    <name evidence="11" type="primary">rpoA</name>
    <name evidence="13" type="ORF">FC07_GL001614</name>
</gene>
<dbReference type="NCBIfam" id="NF003515">
    <property type="entry name" value="PRK05182.2-1"/>
    <property type="match status" value="1"/>
</dbReference>
<evidence type="ECO:0000256" key="6">
    <source>
        <dbReference type="ARBA" id="ARBA00022695"/>
    </source>
</evidence>
<dbReference type="SMART" id="SM00662">
    <property type="entry name" value="RPOLD"/>
    <property type="match status" value="1"/>
</dbReference>
<sequence>MIEFEKPNITKVDESTNYGKFVVEPLERGYGTTLGNSLRRILLASLPGAAATSVQIDGVLHEFSTIDGVTEDVTQIILNIKKLALKLESDDDKTVEIDVQGPATVTAGDIEADSDVEVLNPDLYICTVAEGGHFHARMTVRKGRGYVAAEGNKVDDMPIGVLPIDSIYTPISRVNYQVESTRVGQRNDFDKLTLDVWTNGSINPREAISLAAKILTEHLDIFVNLTDEAKNAEIMVEKEETHKEKMLEMTIEELDLSVRSYNCLKRAGINTVQELTNKTEADMMKVRNLGRKSLEEVKAKLADLGLSLRKED</sequence>
<dbReference type="CDD" id="cd06928">
    <property type="entry name" value="RNAP_alpha_NTD"/>
    <property type="match status" value="1"/>
</dbReference>
<name>A0A0R1GF46_9LACO</name>
<dbReference type="EMBL" id="AZDA01000133">
    <property type="protein sequence ID" value="KRK32870.1"/>
    <property type="molecule type" value="Genomic_DNA"/>
</dbReference>
<evidence type="ECO:0000256" key="1">
    <source>
        <dbReference type="ARBA" id="ARBA00007123"/>
    </source>
</evidence>
<evidence type="ECO:0000256" key="3">
    <source>
        <dbReference type="ARBA" id="ARBA00015972"/>
    </source>
</evidence>
<dbReference type="SUPFAM" id="SSF55257">
    <property type="entry name" value="RBP11-like subunits of RNA polymerase"/>
    <property type="match status" value="1"/>
</dbReference>
<keyword evidence="4 11" id="KW-0240">DNA-directed RNA polymerase</keyword>
<evidence type="ECO:0000313" key="14">
    <source>
        <dbReference type="Proteomes" id="UP000051461"/>
    </source>
</evidence>
<dbReference type="Gene3D" id="2.170.120.12">
    <property type="entry name" value="DNA-directed RNA polymerase, insert domain"/>
    <property type="match status" value="1"/>
</dbReference>
<dbReference type="InterPro" id="IPR036643">
    <property type="entry name" value="RNApol_insert_sf"/>
</dbReference>
<dbReference type="GO" id="GO:0000428">
    <property type="term" value="C:DNA-directed RNA polymerase complex"/>
    <property type="evidence" value="ECO:0007669"/>
    <property type="project" value="UniProtKB-KW"/>
</dbReference>
<feature type="region of interest" description="Alpha N-terminal domain (alpha-NTD)" evidence="11">
    <location>
        <begin position="1"/>
        <end position="226"/>
    </location>
</feature>
<dbReference type="Pfam" id="PF03118">
    <property type="entry name" value="RNA_pol_A_CTD"/>
    <property type="match status" value="1"/>
</dbReference>
<organism evidence="13 14">
    <name type="scientific">Loigolactobacillus bifermentans DSM 20003</name>
    <dbReference type="NCBI Taxonomy" id="1423726"/>
    <lineage>
        <taxon>Bacteria</taxon>
        <taxon>Bacillati</taxon>
        <taxon>Bacillota</taxon>
        <taxon>Bacilli</taxon>
        <taxon>Lactobacillales</taxon>
        <taxon>Lactobacillaceae</taxon>
        <taxon>Loigolactobacillus</taxon>
    </lineage>
</organism>
<dbReference type="SUPFAM" id="SSF47789">
    <property type="entry name" value="C-terminal domain of RNA polymerase alpha subunit"/>
    <property type="match status" value="1"/>
</dbReference>
<protein>
    <recommendedName>
        <fullName evidence="3 11">DNA-directed RNA polymerase subunit alpha</fullName>
        <shortName evidence="11">RNAP subunit alpha</shortName>
        <ecNumber evidence="2 11">2.7.7.6</ecNumber>
    </recommendedName>
    <alternativeName>
        <fullName evidence="9 11">RNA polymerase subunit alpha</fullName>
    </alternativeName>
    <alternativeName>
        <fullName evidence="8 11">Transcriptase subunit alpha</fullName>
    </alternativeName>
</protein>
<dbReference type="Gene3D" id="3.30.1360.10">
    <property type="entry name" value="RNA polymerase, RBP11-like subunit"/>
    <property type="match status" value="1"/>
</dbReference>
<evidence type="ECO:0000256" key="5">
    <source>
        <dbReference type="ARBA" id="ARBA00022679"/>
    </source>
</evidence>